<dbReference type="Gene3D" id="1.20.1560.10">
    <property type="entry name" value="ABC transporter type 1, transmembrane domain"/>
    <property type="match status" value="1"/>
</dbReference>
<dbReference type="PROSITE" id="PS00211">
    <property type="entry name" value="ABC_TRANSPORTER_1"/>
    <property type="match status" value="1"/>
</dbReference>
<evidence type="ECO:0000259" key="11">
    <source>
        <dbReference type="PROSITE" id="PS50929"/>
    </source>
</evidence>
<dbReference type="EMBL" id="FQXK01000003">
    <property type="protein sequence ID" value="SHH12621.1"/>
    <property type="molecule type" value="Genomic_DNA"/>
</dbReference>
<evidence type="ECO:0000256" key="3">
    <source>
        <dbReference type="ARBA" id="ARBA00022475"/>
    </source>
</evidence>
<keyword evidence="3" id="KW-1003">Cell membrane</keyword>
<organism evidence="12 13">
    <name type="scientific">Butyrivibrio fibrisolvens DSM 3071</name>
    <dbReference type="NCBI Taxonomy" id="1121131"/>
    <lineage>
        <taxon>Bacteria</taxon>
        <taxon>Bacillati</taxon>
        <taxon>Bacillota</taxon>
        <taxon>Clostridia</taxon>
        <taxon>Lachnospirales</taxon>
        <taxon>Lachnospiraceae</taxon>
        <taxon>Butyrivibrio</taxon>
    </lineage>
</organism>
<keyword evidence="8 9" id="KW-0472">Membrane</keyword>
<dbReference type="PANTHER" id="PTHR43394:SF1">
    <property type="entry name" value="ATP-BINDING CASSETTE SUB-FAMILY B MEMBER 10, MITOCHONDRIAL"/>
    <property type="match status" value="1"/>
</dbReference>
<dbReference type="GO" id="GO:0005886">
    <property type="term" value="C:plasma membrane"/>
    <property type="evidence" value="ECO:0007669"/>
    <property type="project" value="UniProtKB-SubCell"/>
</dbReference>
<dbReference type="Pfam" id="PF00664">
    <property type="entry name" value="ABC_membrane"/>
    <property type="match status" value="1"/>
</dbReference>
<dbReference type="Pfam" id="PF00005">
    <property type="entry name" value="ABC_tran"/>
    <property type="match status" value="1"/>
</dbReference>
<comment type="subcellular location">
    <subcellularLocation>
        <location evidence="1">Cell membrane</location>
        <topology evidence="1">Multi-pass membrane protein</topology>
    </subcellularLocation>
</comment>
<reference evidence="13" key="1">
    <citation type="submission" date="2016-11" db="EMBL/GenBank/DDBJ databases">
        <authorList>
            <person name="Varghese N."/>
            <person name="Submissions S."/>
        </authorList>
    </citation>
    <scope>NUCLEOTIDE SEQUENCE [LARGE SCALE GENOMIC DNA]</scope>
    <source>
        <strain evidence="13">DSM 3071</strain>
    </source>
</reference>
<dbReference type="SMART" id="SM00382">
    <property type="entry name" value="AAA"/>
    <property type="match status" value="1"/>
</dbReference>
<dbReference type="FunFam" id="3.40.50.300:FF:000221">
    <property type="entry name" value="Multidrug ABC transporter ATP-binding protein"/>
    <property type="match status" value="1"/>
</dbReference>
<dbReference type="CDD" id="cd18542">
    <property type="entry name" value="ABC_6TM_YknU_like"/>
    <property type="match status" value="1"/>
</dbReference>
<protein>
    <submittedName>
        <fullName evidence="12">ATP-binding cassette, subfamily B</fullName>
    </submittedName>
</protein>
<evidence type="ECO:0000256" key="7">
    <source>
        <dbReference type="ARBA" id="ARBA00022989"/>
    </source>
</evidence>
<keyword evidence="7 9" id="KW-1133">Transmembrane helix</keyword>
<feature type="transmembrane region" description="Helical" evidence="9">
    <location>
        <begin position="52"/>
        <end position="72"/>
    </location>
</feature>
<evidence type="ECO:0000256" key="2">
    <source>
        <dbReference type="ARBA" id="ARBA00022448"/>
    </source>
</evidence>
<evidence type="ECO:0000256" key="5">
    <source>
        <dbReference type="ARBA" id="ARBA00022741"/>
    </source>
</evidence>
<dbReference type="Gene3D" id="3.40.50.300">
    <property type="entry name" value="P-loop containing nucleotide triphosphate hydrolases"/>
    <property type="match status" value="1"/>
</dbReference>
<dbReference type="RefSeq" id="WP_073384901.1">
    <property type="nucleotide sequence ID" value="NZ_FQXK01000003.1"/>
</dbReference>
<dbReference type="InterPro" id="IPR039421">
    <property type="entry name" value="Type_1_exporter"/>
</dbReference>
<feature type="transmembrane region" description="Helical" evidence="9">
    <location>
        <begin position="239"/>
        <end position="263"/>
    </location>
</feature>
<keyword evidence="5" id="KW-0547">Nucleotide-binding</keyword>
<keyword evidence="13" id="KW-1185">Reference proteome</keyword>
<dbReference type="InterPro" id="IPR027417">
    <property type="entry name" value="P-loop_NTPase"/>
</dbReference>
<keyword evidence="2" id="KW-0813">Transport</keyword>
<proteinExistence type="predicted"/>
<dbReference type="InterPro" id="IPR003439">
    <property type="entry name" value="ABC_transporter-like_ATP-bd"/>
</dbReference>
<name>A0A1M5QFK1_BUTFI</name>
<sequence length="577" mass="65109">MKTLRSYVREHWLTYSVAIIFMLIAIALDMMFPKVTKLIVNEVIIGQDFSRFYLFLGAIVLIGVGRSVFGYFKEFTFDRNCIAIGTEMRKDLFNHIQGLSLDYFDDANTGELMARVKDDIDKIYNLVGMVAMRGMEVTLNAVLVLYFMFSINAVLTILPLIFMIICGATAIFMEKKLDLIYDDISEENAKLTTIAEENLAGVRTVKAFAREEYEIEKFKKHNVKYYEYNMKEAMALLRFYPVFQLAGTLLPVACAVLGGFFVINGKMDLGDLTAYIIYSRNCTWPLEELGWITNEFSSAIASLKKVRKIYTVHSTLAMSEKPEHLDKVKGSIEFENVSLDFGDNHVLSDISFTLTEGKTIGIMGQTGSGKSTIVNLMQRFYDPTKGTIKLDGKDIKNLDLNQVREASAVVMQDVFLFSDTINENIRMGRRDEMTDEEIAEAARMANAGSFIEKLEDKYETVIGERGVGLSGGQKQRISIARALSKKAPILILDDSTSALDMETEAEIQKTLSDIKAVTRVIVAHRISAVRNADEILYLDNGRIAERGTHEELLRKKGLYYDTYIAQYGSLQEMEESA</sequence>
<dbReference type="InterPro" id="IPR017871">
    <property type="entry name" value="ABC_transporter-like_CS"/>
</dbReference>
<evidence type="ECO:0000256" key="9">
    <source>
        <dbReference type="SAM" id="Phobius"/>
    </source>
</evidence>
<dbReference type="PANTHER" id="PTHR43394">
    <property type="entry name" value="ATP-DEPENDENT PERMEASE MDL1, MITOCHONDRIAL"/>
    <property type="match status" value="1"/>
</dbReference>
<feature type="domain" description="ABC transmembrane type-1" evidence="11">
    <location>
        <begin position="17"/>
        <end position="298"/>
    </location>
</feature>
<dbReference type="PROSITE" id="PS50893">
    <property type="entry name" value="ABC_TRANSPORTER_2"/>
    <property type="match status" value="1"/>
</dbReference>
<dbReference type="GeneID" id="89508956"/>
<dbReference type="GO" id="GO:0016887">
    <property type="term" value="F:ATP hydrolysis activity"/>
    <property type="evidence" value="ECO:0007669"/>
    <property type="project" value="InterPro"/>
</dbReference>
<feature type="transmembrane region" description="Helical" evidence="9">
    <location>
        <begin position="123"/>
        <end position="147"/>
    </location>
</feature>
<dbReference type="GO" id="GO:0015421">
    <property type="term" value="F:ABC-type oligopeptide transporter activity"/>
    <property type="evidence" value="ECO:0007669"/>
    <property type="project" value="TreeGrafter"/>
</dbReference>
<evidence type="ECO:0000313" key="12">
    <source>
        <dbReference type="EMBL" id="SHH12621.1"/>
    </source>
</evidence>
<dbReference type="InterPro" id="IPR003593">
    <property type="entry name" value="AAA+_ATPase"/>
</dbReference>
<dbReference type="InterPro" id="IPR036640">
    <property type="entry name" value="ABC1_TM_sf"/>
</dbReference>
<dbReference type="OrthoDB" id="9762778at2"/>
<feature type="transmembrane region" description="Helical" evidence="9">
    <location>
        <begin position="153"/>
        <end position="173"/>
    </location>
</feature>
<dbReference type="GO" id="GO:0005524">
    <property type="term" value="F:ATP binding"/>
    <property type="evidence" value="ECO:0007669"/>
    <property type="project" value="UniProtKB-KW"/>
</dbReference>
<gene>
    <name evidence="12" type="ORF">SAMN02745229_00296</name>
</gene>
<evidence type="ECO:0000256" key="4">
    <source>
        <dbReference type="ARBA" id="ARBA00022692"/>
    </source>
</evidence>
<evidence type="ECO:0000256" key="8">
    <source>
        <dbReference type="ARBA" id="ARBA00023136"/>
    </source>
</evidence>
<evidence type="ECO:0000313" key="13">
    <source>
        <dbReference type="Proteomes" id="UP000184278"/>
    </source>
</evidence>
<keyword evidence="6 12" id="KW-0067">ATP-binding</keyword>
<evidence type="ECO:0000256" key="6">
    <source>
        <dbReference type="ARBA" id="ARBA00022840"/>
    </source>
</evidence>
<feature type="domain" description="ABC transporter" evidence="10">
    <location>
        <begin position="332"/>
        <end position="565"/>
    </location>
</feature>
<evidence type="ECO:0000259" key="10">
    <source>
        <dbReference type="PROSITE" id="PS50893"/>
    </source>
</evidence>
<dbReference type="AlphaFoldDB" id="A0A1M5QFK1"/>
<dbReference type="STRING" id="1121131.SAMN02745229_00296"/>
<feature type="transmembrane region" description="Helical" evidence="9">
    <location>
        <begin position="12"/>
        <end position="32"/>
    </location>
</feature>
<keyword evidence="4 9" id="KW-0812">Transmembrane</keyword>
<dbReference type="PROSITE" id="PS50929">
    <property type="entry name" value="ABC_TM1F"/>
    <property type="match status" value="1"/>
</dbReference>
<dbReference type="InterPro" id="IPR011527">
    <property type="entry name" value="ABC1_TM_dom"/>
</dbReference>
<accession>A0A1M5QFK1</accession>
<dbReference type="SUPFAM" id="SSF52540">
    <property type="entry name" value="P-loop containing nucleoside triphosphate hydrolases"/>
    <property type="match status" value="1"/>
</dbReference>
<dbReference type="SUPFAM" id="SSF90123">
    <property type="entry name" value="ABC transporter transmembrane region"/>
    <property type="match status" value="1"/>
</dbReference>
<dbReference type="Proteomes" id="UP000184278">
    <property type="component" value="Unassembled WGS sequence"/>
</dbReference>
<evidence type="ECO:0000256" key="1">
    <source>
        <dbReference type="ARBA" id="ARBA00004651"/>
    </source>
</evidence>